<dbReference type="WBParaSite" id="L893_g3066.t1">
    <property type="protein sequence ID" value="L893_g3066.t1"/>
    <property type="gene ID" value="L893_g3066"/>
</dbReference>
<reference evidence="3" key="1">
    <citation type="submission" date="2016-11" db="UniProtKB">
        <authorList>
            <consortium name="WormBaseParasite"/>
        </authorList>
    </citation>
    <scope>IDENTIFICATION</scope>
</reference>
<dbReference type="Gene3D" id="3.40.630.30">
    <property type="match status" value="1"/>
</dbReference>
<dbReference type="Pfam" id="PF00583">
    <property type="entry name" value="Acetyltransf_1"/>
    <property type="match status" value="1"/>
</dbReference>
<feature type="domain" description="N-acetyltransferase" evidence="1">
    <location>
        <begin position="5"/>
        <end position="142"/>
    </location>
</feature>
<dbReference type="Proteomes" id="UP000095287">
    <property type="component" value="Unplaced"/>
</dbReference>
<evidence type="ECO:0000313" key="3">
    <source>
        <dbReference type="WBParaSite" id="L893_g3066.t1"/>
    </source>
</evidence>
<dbReference type="InterPro" id="IPR000182">
    <property type="entry name" value="GNAT_dom"/>
</dbReference>
<proteinExistence type="predicted"/>
<protein>
    <submittedName>
        <fullName evidence="3">N-acetyltransferase domain-containing protein</fullName>
    </submittedName>
</protein>
<evidence type="ECO:0000313" key="2">
    <source>
        <dbReference type="Proteomes" id="UP000095287"/>
    </source>
</evidence>
<keyword evidence="2" id="KW-1185">Reference proteome</keyword>
<dbReference type="InterPro" id="IPR016181">
    <property type="entry name" value="Acyl_CoA_acyltransferase"/>
</dbReference>
<dbReference type="SUPFAM" id="SSF55729">
    <property type="entry name" value="Acyl-CoA N-acyltransferases (Nat)"/>
    <property type="match status" value="1"/>
</dbReference>
<evidence type="ECO:0000259" key="1">
    <source>
        <dbReference type="PROSITE" id="PS51186"/>
    </source>
</evidence>
<dbReference type="GO" id="GO:0016747">
    <property type="term" value="F:acyltransferase activity, transferring groups other than amino-acyl groups"/>
    <property type="evidence" value="ECO:0007669"/>
    <property type="project" value="InterPro"/>
</dbReference>
<accession>A0A1I7ZXU2</accession>
<dbReference type="AlphaFoldDB" id="A0A1I7ZXU2"/>
<dbReference type="PROSITE" id="PS51186">
    <property type="entry name" value="GNAT"/>
    <property type="match status" value="1"/>
</dbReference>
<sequence length="142" mass="15958">MGSTVLYRKLNFSDLEAYKKLMAEEYPNGYIGILFKDITSDKAGIYYRMGAFVNEELVGILICVVNFLAVRSYSDLENGLRQGIGSALLKGLFDTVKSTIFFHVPAINVNAQHFFEASGCNAKSTIRRYFADNEDAILYARE</sequence>
<organism evidence="2 3">
    <name type="scientific">Steinernema glaseri</name>
    <dbReference type="NCBI Taxonomy" id="37863"/>
    <lineage>
        <taxon>Eukaryota</taxon>
        <taxon>Metazoa</taxon>
        <taxon>Ecdysozoa</taxon>
        <taxon>Nematoda</taxon>
        <taxon>Chromadorea</taxon>
        <taxon>Rhabditida</taxon>
        <taxon>Tylenchina</taxon>
        <taxon>Panagrolaimomorpha</taxon>
        <taxon>Strongyloidoidea</taxon>
        <taxon>Steinernematidae</taxon>
        <taxon>Steinernema</taxon>
    </lineage>
</organism>
<name>A0A1I7ZXU2_9BILA</name>